<dbReference type="AlphaFoldDB" id="A0A3B0SFY2"/>
<reference evidence="1" key="1">
    <citation type="submission" date="2018-06" db="EMBL/GenBank/DDBJ databases">
        <authorList>
            <person name="Zhirakovskaya E."/>
        </authorList>
    </citation>
    <scope>NUCLEOTIDE SEQUENCE</scope>
</reference>
<protein>
    <recommendedName>
        <fullName evidence="2">CobQ/CobB/MinD/ParA nucleotide binding domain-containing protein</fullName>
    </recommendedName>
</protein>
<dbReference type="SUPFAM" id="SSF52540">
    <property type="entry name" value="P-loop containing nucleoside triphosphate hydrolases"/>
    <property type="match status" value="1"/>
</dbReference>
<gene>
    <name evidence="1" type="ORF">MNBD_ALPHA08-156</name>
</gene>
<organism evidence="1">
    <name type="scientific">hydrothermal vent metagenome</name>
    <dbReference type="NCBI Taxonomy" id="652676"/>
    <lineage>
        <taxon>unclassified sequences</taxon>
        <taxon>metagenomes</taxon>
        <taxon>ecological metagenomes</taxon>
    </lineage>
</organism>
<proteinExistence type="predicted"/>
<sequence length="245" mass="27722">MEQKSHIYIVCSDQTRNGKTLFARLLADFLLVQGGKPFVIDLDAPTGGICDYFPEISEVFDVASVPGQMELFDWILGTPGRDYVLDVPARYLDKLFTVMDDINFLEGAGAQGFEINVFYLVEGSVKSLTTAQMMHDNFTVDRFFVVRHEAMDEDLKDFKKLSLFNNLIVQGQIVLPKLDGDVLDEIEDEAFSFCEFIGGEESDMDAKIQFKLASFLEVVIAGIQRVKRRIDIGHLQKIEPTPRFD</sequence>
<name>A0A3B0SFY2_9ZZZZ</name>
<evidence type="ECO:0008006" key="2">
    <source>
        <dbReference type="Google" id="ProtNLM"/>
    </source>
</evidence>
<evidence type="ECO:0000313" key="1">
    <source>
        <dbReference type="EMBL" id="VAW03023.1"/>
    </source>
</evidence>
<accession>A0A3B0SFY2</accession>
<dbReference type="EMBL" id="UOEC01000206">
    <property type="protein sequence ID" value="VAW03023.1"/>
    <property type="molecule type" value="Genomic_DNA"/>
</dbReference>
<dbReference type="InterPro" id="IPR027417">
    <property type="entry name" value="P-loop_NTPase"/>
</dbReference>